<proteinExistence type="predicted"/>
<sequence>MPNIEPLSFVLPPTLPPAPTPPIHAQSVTLNGVVYNLPLDLAQRIAKLPAIPVSPQQRRYQIVPQSIPAQPQLPIVPSLSQHCRHQIEPPPLLQQHPQALAFQPNIISVLPISPLNPNAPML</sequence>
<accession>A0A8H8CI02</accession>
<reference evidence="1" key="1">
    <citation type="submission" date="2021-02" db="EMBL/GenBank/DDBJ databases">
        <title>Psilocybe cubensis genome.</title>
        <authorList>
            <person name="Mckernan K.J."/>
            <person name="Crawford S."/>
            <person name="Trippe A."/>
            <person name="Kane L.T."/>
            <person name="Mclaughlin S."/>
        </authorList>
    </citation>
    <scope>NUCLEOTIDE SEQUENCE [LARGE SCALE GENOMIC DNA]</scope>
    <source>
        <strain evidence="1">MGC-MH-2018</strain>
    </source>
</reference>
<name>A0A8H8CI02_PSICU</name>
<organism evidence="1">
    <name type="scientific">Psilocybe cubensis</name>
    <name type="common">Psychedelic mushroom</name>
    <name type="synonym">Stropharia cubensis</name>
    <dbReference type="NCBI Taxonomy" id="181762"/>
    <lineage>
        <taxon>Eukaryota</taxon>
        <taxon>Fungi</taxon>
        <taxon>Dikarya</taxon>
        <taxon>Basidiomycota</taxon>
        <taxon>Agaricomycotina</taxon>
        <taxon>Agaricomycetes</taxon>
        <taxon>Agaricomycetidae</taxon>
        <taxon>Agaricales</taxon>
        <taxon>Agaricineae</taxon>
        <taxon>Strophariaceae</taxon>
        <taxon>Psilocybe</taxon>
    </lineage>
</organism>
<evidence type="ECO:0000313" key="1">
    <source>
        <dbReference type="EMBL" id="KAG5165529.1"/>
    </source>
</evidence>
<dbReference type="EMBL" id="JAFIQS010000009">
    <property type="protein sequence ID" value="KAG5165529.1"/>
    <property type="molecule type" value="Genomic_DNA"/>
</dbReference>
<gene>
    <name evidence="1" type="ORF">JR316_009109</name>
</gene>
<comment type="caution">
    <text evidence="1">The sequence shown here is derived from an EMBL/GenBank/DDBJ whole genome shotgun (WGS) entry which is preliminary data.</text>
</comment>
<protein>
    <submittedName>
        <fullName evidence="1">Uncharacterized protein</fullName>
    </submittedName>
</protein>
<dbReference type="AlphaFoldDB" id="A0A8H8CI02"/>